<dbReference type="RefSeq" id="WP_354015266.1">
    <property type="nucleotide sequence ID" value="NZ_JBEPMU010000005.1"/>
</dbReference>
<dbReference type="Gene3D" id="2.60.40.10">
    <property type="entry name" value="Immunoglobulins"/>
    <property type="match status" value="2"/>
</dbReference>
<name>A0ABV2JYJ2_9GAMM</name>
<dbReference type="NCBIfam" id="TIGR01643">
    <property type="entry name" value="YD_repeat_2x"/>
    <property type="match status" value="1"/>
</dbReference>
<dbReference type="InterPro" id="IPR002909">
    <property type="entry name" value="IPT_dom"/>
</dbReference>
<proteinExistence type="predicted"/>
<dbReference type="CDD" id="cd00603">
    <property type="entry name" value="IPT_PCSR"/>
    <property type="match status" value="1"/>
</dbReference>
<dbReference type="InterPro" id="IPR056823">
    <property type="entry name" value="TEN-like_YD-shell"/>
</dbReference>
<evidence type="ECO:0000313" key="4">
    <source>
        <dbReference type="EMBL" id="MET3653895.1"/>
    </source>
</evidence>
<feature type="domain" description="IPT/TIG" evidence="2">
    <location>
        <begin position="181"/>
        <end position="238"/>
    </location>
</feature>
<gene>
    <name evidence="4" type="ORF">ABIC75_003632</name>
</gene>
<dbReference type="InterPro" id="IPR013783">
    <property type="entry name" value="Ig-like_fold"/>
</dbReference>
<evidence type="ECO:0000259" key="2">
    <source>
        <dbReference type="Pfam" id="PF01833"/>
    </source>
</evidence>
<dbReference type="Proteomes" id="UP001549184">
    <property type="component" value="Unassembled WGS sequence"/>
</dbReference>
<feature type="domain" description="IPT/TIG" evidence="2">
    <location>
        <begin position="99"/>
        <end position="170"/>
    </location>
</feature>
<sequence length="2384" mass="244856">MDSQGCVWMARARAMACDGMRGAVWLKHSAIPFRVALVLLALLCWNVAALAQSSNYAYDANGRLVGVTQNDNAAQYSYDANGNLLQISSAGPGQLAIFSFMPTHGAAGTQVVVSGKGFASTPASNAVTFSGAGATVLSASANQLVVTVPNGASTGPISVTAGMQTAASSSPFVIDNTGLPPVITQISPNVATAGSTLTTTGTHLYPVTGETTVQIGGQQMSLSGALDTRLQSAVPANGSSGYVAVQTPYGKARSLAPVIVVPPSINPANVVSTGYVSTAGQTASLNIPAANQIGAVLFDGTIGSWLSLQAGAITTTSSAINFTVYAPGNVVMQTGSISSTAPSIHLAQLPANGTYLVTFTPTTAAAQMTLSLEANSVLAAGQPLNVVTPGGWQNKRFLINTLVGQDLELTLNNVTVGTTLYPSLTAYVYNAVGTQVAKFTCNSNNPGGSCLQHFWQTAGGMYTVIVVPGSAATMSFNAVLQRDSVSPLSPNSAQAVALPAGQVQRFTFTGQAGQFLAIQANASTTPAAGGVGVTYQVYRPDAGPITSATTVFASFDTANVAVLNLPALPVSGTYTIVATADYGLAATGQVQLYPSTTGGITTNGAATKLTANGSGQSVYFTFTATQGEDLELTLNQLTVAGNSSVNVYVYNSAGGQVTYTTCYVSSPAGSCILNLWGMWAGTYTVFVSQTQGGPMSFNVLLQDVIKGGSLQVGTPQAINLGAGQAERYTFNANAGDTLAVNLSNLATIPGNQPVAINVYLPDGGGAIYASTRTDSVPTVNLPNLPVSGTYSIVVIPFYGLPMTGQVAVLPGLAGNLVAGDQPTSFASSASGQIVYMTFTAQQDDDLELLITHMSVTAASYAMATFNIVDSNGNNITSANCSAQKTSDGTELPSCEIHLWHLQAGTYRITASLYSLTGIQSFSAQLQRDVLGPDLTSGNPVTVNNSIGQVERFTFSANAGDTVALQLANVSTTPTVTNRGVTFYVYQPPSAISRFSNVYASTDVMGTSTFNLRNLPFSGKYTVIMVPDMYTPATAQLRLYGGSVGALPNTGAQQSVTTNVSGQASYLTFAAQAGDNLELALNGVTISGGGSAIASVNVYNAAGSQITSFNCAQSNPNGSCMQPLWNLAAGTYTAIVSPYSGSNGGTLKFNASLQPDIVGPPLTVPGYQGFLLNAGQVERVTFSGRAGDTVKFLVQNESTWPTGYGVTLAFYRPDIGAFSQTAASFASYLVTSSLQNITLPVLPVSGTYTMVVMPQYGLQGNAQVSLVSDASTVPVYGTPTFSNNGTPITQTASAAGQNVTMTFNANDGDNLQLTFSGINVIGASTNGFRVDVYDPSGKQVTWANCYASNPGGACRFTLWNLIAGSYKVVASPSWGGTINFNAQIMPDIVGPALAANTLTPVSLPLGGVERLTFTANAGDNISLALSGASTTPAGQPVSVNVYRPDTGFFGTPYATTSTTSASAINLANLPASGTYTVVVYTAYGEPGSVNLNFVPASLPALVKDAAARSVSTAAAGQAVYTTFNAARGDNLELTLGNLQGNGGASISAQIQVLGPAGNQVSYGTCYSSSRAGNCHLSLWNLAPGQYSVLITPQSTVQMSFAMQLLTDITGPALAFNAPTPVSLAFGQVERVTFSANAGDTVALNLASVSTVPSGGTVTATIYRPDSGIPLTSFNNGQVSTGGSTVLNLPDLFESGTYTVVLSSDNAEPAQATLTLLPGITGTVAVGAMSPTYGTSIGGQNTYLTFSANRGDNLEFSLLNNTGSVAATVYDKNHVQVGTLSCSSGSKGASCVNGLWNLAGGDYSIVVTSSYGYSFNVLIKPDTLEPPITLNVPLPISLSQGETQRYTFNANLGDNLALTLSNVVSNPSGQGLCADVYRPDNYPRASGYYGNEYVEICSSNGPTVNMTNMPVGGTYTVILTAQPSGVPVTGTMTLGNGLQGSLVADGPSQSFTAQQTNEKYNITLHTNPGDNLELAFNSVNVPQNTFTSAIAIQLYDPAGRQVYYSGTCGGAVCMFPLWNASGGDYKAVVSPGFNGAMTFNAQLVSDVVGPLLDSAKPTLFSIPQGHIERFTFNAAAGQNIALTLSSIQITPANQTIYMSVYRPDAGAILTDGSGSASNGNYYAQLSTSNGGTLNMPSMPVSGTYTVLAYATYGVPFSGQLALNPAFNPTLVADGDGQTMALTTGARTYLSLGSSPGDNLELTLDNMVASGGSNGLVSIGIYDASGKNVSNFNCSAQTPGASCNLPLWNLAGGTYGVAISGSATGTVQVRAKLKRDVMGGLLTSGNPILFGPTTTPVERFMFNANAGDNLALQLANITTSPNGQPVSIYVYRPDVGTITPANAYAQTSSSDSSTLSLPNLPVSGTYTVIVIQNGGLPSAASLSLSPQ</sequence>
<evidence type="ECO:0000259" key="3">
    <source>
        <dbReference type="Pfam" id="PF25023"/>
    </source>
</evidence>
<protein>
    <submittedName>
        <fullName evidence="4">YD repeat-containing protein</fullName>
    </submittedName>
</protein>
<dbReference type="EMBL" id="JBEPMU010000005">
    <property type="protein sequence ID" value="MET3653895.1"/>
    <property type="molecule type" value="Genomic_DNA"/>
</dbReference>
<comment type="caution">
    <text evidence="4">The sequence shown here is derived from an EMBL/GenBank/DDBJ whole genome shotgun (WGS) entry which is preliminary data.</text>
</comment>
<keyword evidence="1" id="KW-0677">Repeat</keyword>
<dbReference type="Pfam" id="PF25023">
    <property type="entry name" value="TEN_YD-shell"/>
    <property type="match status" value="1"/>
</dbReference>
<evidence type="ECO:0000313" key="5">
    <source>
        <dbReference type="Proteomes" id="UP001549184"/>
    </source>
</evidence>
<reference evidence="4 5" key="1">
    <citation type="submission" date="2024-06" db="EMBL/GenBank/DDBJ databases">
        <title>Sorghum-associated microbial communities from plants grown in Nebraska, USA.</title>
        <authorList>
            <person name="Schachtman D."/>
        </authorList>
    </citation>
    <scope>NUCLEOTIDE SEQUENCE [LARGE SCALE GENOMIC DNA]</scope>
    <source>
        <strain evidence="4 5">1073</strain>
    </source>
</reference>
<organism evidence="4 5">
    <name type="scientific">Dyella japonica</name>
    <dbReference type="NCBI Taxonomy" id="231455"/>
    <lineage>
        <taxon>Bacteria</taxon>
        <taxon>Pseudomonadati</taxon>
        <taxon>Pseudomonadota</taxon>
        <taxon>Gammaproteobacteria</taxon>
        <taxon>Lysobacterales</taxon>
        <taxon>Rhodanobacteraceae</taxon>
        <taxon>Dyella</taxon>
    </lineage>
</organism>
<evidence type="ECO:0000256" key="1">
    <source>
        <dbReference type="ARBA" id="ARBA00022737"/>
    </source>
</evidence>
<dbReference type="InterPro" id="IPR014756">
    <property type="entry name" value="Ig_E-set"/>
</dbReference>
<dbReference type="Pfam" id="PF01833">
    <property type="entry name" value="TIG"/>
    <property type="match status" value="2"/>
</dbReference>
<dbReference type="Gene3D" id="2.60.120.380">
    <property type="match status" value="7"/>
</dbReference>
<accession>A0ABV2JYJ2</accession>
<dbReference type="InterPro" id="IPR006530">
    <property type="entry name" value="YD"/>
</dbReference>
<feature type="domain" description="Teneurin-like YD-shell" evidence="3">
    <location>
        <begin position="51"/>
        <end position="97"/>
    </location>
</feature>
<dbReference type="SUPFAM" id="SSF81296">
    <property type="entry name" value="E set domains"/>
    <property type="match status" value="2"/>
</dbReference>
<keyword evidence="5" id="KW-1185">Reference proteome</keyword>